<feature type="compositionally biased region" description="Low complexity" evidence="2">
    <location>
        <begin position="1017"/>
        <end position="1026"/>
    </location>
</feature>
<feature type="region of interest" description="Disordered" evidence="2">
    <location>
        <begin position="1"/>
        <end position="120"/>
    </location>
</feature>
<proteinExistence type="predicted"/>
<protein>
    <submittedName>
        <fullName evidence="3">Uncharacterized protein</fullName>
    </submittedName>
</protein>
<dbReference type="OrthoDB" id="4088568at2759"/>
<keyword evidence="1" id="KW-0175">Coiled coil</keyword>
<feature type="region of interest" description="Disordered" evidence="2">
    <location>
        <begin position="1240"/>
        <end position="1356"/>
    </location>
</feature>
<evidence type="ECO:0000256" key="1">
    <source>
        <dbReference type="SAM" id="Coils"/>
    </source>
</evidence>
<evidence type="ECO:0000313" key="3">
    <source>
        <dbReference type="EMBL" id="PWN26473.1"/>
    </source>
</evidence>
<feature type="region of interest" description="Disordered" evidence="2">
    <location>
        <begin position="982"/>
        <end position="1060"/>
    </location>
</feature>
<feature type="compositionally biased region" description="Low complexity" evidence="2">
    <location>
        <begin position="1186"/>
        <end position="1204"/>
    </location>
</feature>
<feature type="compositionally biased region" description="Low complexity" evidence="2">
    <location>
        <begin position="557"/>
        <end position="589"/>
    </location>
</feature>
<feature type="region of interest" description="Disordered" evidence="2">
    <location>
        <begin position="1088"/>
        <end position="1204"/>
    </location>
</feature>
<dbReference type="EMBL" id="KZ819671">
    <property type="protein sequence ID" value="PWN26473.1"/>
    <property type="molecule type" value="Genomic_DNA"/>
</dbReference>
<name>A0A316URH2_9BASI</name>
<dbReference type="RefSeq" id="XP_025361085.1">
    <property type="nucleotide sequence ID" value="XM_025509291.1"/>
</dbReference>
<feature type="compositionally biased region" description="Gly residues" evidence="2">
    <location>
        <begin position="1339"/>
        <end position="1350"/>
    </location>
</feature>
<feature type="compositionally biased region" description="Acidic residues" evidence="2">
    <location>
        <begin position="103"/>
        <end position="115"/>
    </location>
</feature>
<reference evidence="3 4" key="1">
    <citation type="journal article" date="2018" name="Mol. Biol. Evol.">
        <title>Broad Genomic Sampling Reveals a Smut Pathogenic Ancestry of the Fungal Clade Ustilaginomycotina.</title>
        <authorList>
            <person name="Kijpornyongpan T."/>
            <person name="Mondo S.J."/>
            <person name="Barry K."/>
            <person name="Sandor L."/>
            <person name="Lee J."/>
            <person name="Lipzen A."/>
            <person name="Pangilinan J."/>
            <person name="LaButti K."/>
            <person name="Hainaut M."/>
            <person name="Henrissat B."/>
            <person name="Grigoriev I.V."/>
            <person name="Spatafora J.W."/>
            <person name="Aime M.C."/>
        </authorList>
    </citation>
    <scope>NUCLEOTIDE SEQUENCE [LARGE SCALE GENOMIC DNA]</scope>
    <source>
        <strain evidence="3 4">MCA 5214</strain>
    </source>
</reference>
<feature type="region of interest" description="Disordered" evidence="2">
    <location>
        <begin position="473"/>
        <end position="501"/>
    </location>
</feature>
<dbReference type="GeneID" id="37031114"/>
<feature type="compositionally biased region" description="Low complexity" evidence="2">
    <location>
        <begin position="1311"/>
        <end position="1330"/>
    </location>
</feature>
<keyword evidence="4" id="KW-1185">Reference proteome</keyword>
<feature type="compositionally biased region" description="Low complexity" evidence="2">
    <location>
        <begin position="1"/>
        <end position="22"/>
    </location>
</feature>
<gene>
    <name evidence="3" type="ORF">BDZ90DRAFT_280507</name>
</gene>
<feature type="region of interest" description="Disordered" evidence="2">
    <location>
        <begin position="955"/>
        <end position="974"/>
    </location>
</feature>
<feature type="region of interest" description="Disordered" evidence="2">
    <location>
        <begin position="138"/>
        <end position="203"/>
    </location>
</feature>
<dbReference type="STRING" id="1569628.A0A316URH2"/>
<dbReference type="Proteomes" id="UP000245884">
    <property type="component" value="Unassembled WGS sequence"/>
</dbReference>
<feature type="region of interest" description="Disordered" evidence="2">
    <location>
        <begin position="907"/>
        <end position="948"/>
    </location>
</feature>
<feature type="compositionally biased region" description="Polar residues" evidence="2">
    <location>
        <begin position="23"/>
        <end position="34"/>
    </location>
</feature>
<feature type="compositionally biased region" description="Low complexity" evidence="2">
    <location>
        <begin position="40"/>
        <end position="70"/>
    </location>
</feature>
<feature type="coiled-coil region" evidence="1">
    <location>
        <begin position="297"/>
        <end position="376"/>
    </location>
</feature>
<sequence length="1356" mass="139343">MNNTTLSTPSTSSSRGSAGDSSHAQIRTRSDSMTGSGGDPSSRSILPGSSLLGLSTPERPGGSSSSSSGGTLRHKASLLSVRSYDGGRCSSPAPSTHSVLSALEDDDPDAIEDLEDSMRHSGTIDEFTRIITEFRVERKRRMQNSSGSNGSRRGRESSGLVVGSGEPPASRSTTPTPPRVGQDSGLLPPANGRDSFESTSGDVDSQQRRRCTCCCGQHNCERAKRATEEWADMESDLRLAAEIGQALLRKHDDLSAQTSTIEARHASQVDSLMSKLASSIKESNDYSRRLAATTLNLEAADSSNRALLAELDNCRRELSRIKGEKAQLVAADSKAQRLARELEDTQQEVLAEREKREAAEARSKRAAERVTQLSEALKRQVDEGQTARQTDATGAKLGEDIVEAAKERFRASVAAAQQAGEAALSSTAVDASELAAMASANEALEKQVDQTTALLAAANEELATLREERAGFLNTGTSSAGGRSIPFLGRSTHARSASGMSDGHHRLALAFAHQQHLQQDLNSSSASQADETAVPGGGAPSPSLADELSSHEMVAQPSRSPSGRPLSLSLHRPLLLSDRSASRASARSDVSPRLGGSRLLSPTMPPFEQGSAATSASITTHAAPAATAAPVASYTSSPGTTVDSAATVSAGRRSVSSEAQKIRAEYTAMHAAAPPPPSDNGSTSDTMSSAAPSASTAPTSSAAHAPVRSSSTSLPPAAPKRDPRTSHLLTLLDYVTRLYTRLSTADVDSLSRRLQRQHLAGGDVGYLAKVTIQGITRDAEGLREHFRRLIEQEARERQVQPAEGTKSDAASSRSSEAGAVGTANPQLESLLTRKDFFTLVKLLRDVLFELARLRSCINEVQLNPGHATRILNEHLNGGQGSGKGEEKGVGGWFGKLLAGGLAVAGGGSGQSSATPASAAPPLSATASNAAASPAADAGDGASPAAGQATLTRGASISRPASRSGPAGLANSAASSLQRSVSRGAAVASRPSTVAVEVKGGTRATSAEFPQDQTEGPSTASSISAAAPGGLTRPMPRATRGRSGLLGVPGSSSVGAGAPHPHLLSRVQSRNLSGLFAGAPADAWESLRTTNAPVPSSGTTTSATHDFIRSPGYHGRNRPLSRIVDDDEVSLHHGKPGWGSDDSGDPTAADSSRRGLQRRPRGLSDSSIHSTFLEHGTAEGEENNAKSSSGHGLGISHGASSSHAAPAGRIMSRATLALQAPIALKGGGGAGTASVTRAYGSSRQYDEEDEDTDGDTASTLSVKAPPSTGSGADKARSKPARPNTASGTGGGLLSGLGQSMWSGFPSLRPQPSTATLSTSAAASVAAVLSSSPGHVSTMRPGGGSGGGLGGKMGRDGA</sequence>
<feature type="compositionally biased region" description="Low complexity" evidence="2">
    <location>
        <begin position="1040"/>
        <end position="1058"/>
    </location>
</feature>
<organism evidence="3 4">
    <name type="scientific">Jaminaea rosea</name>
    <dbReference type="NCBI Taxonomy" id="1569628"/>
    <lineage>
        <taxon>Eukaryota</taxon>
        <taxon>Fungi</taxon>
        <taxon>Dikarya</taxon>
        <taxon>Basidiomycota</taxon>
        <taxon>Ustilaginomycotina</taxon>
        <taxon>Exobasidiomycetes</taxon>
        <taxon>Microstromatales</taxon>
        <taxon>Microstromatales incertae sedis</taxon>
        <taxon>Jaminaea</taxon>
    </lineage>
</organism>
<feature type="compositionally biased region" description="Low complexity" evidence="2">
    <location>
        <begin position="910"/>
        <end position="948"/>
    </location>
</feature>
<feature type="compositionally biased region" description="Low complexity" evidence="2">
    <location>
        <begin position="682"/>
        <end position="706"/>
    </location>
</feature>
<evidence type="ECO:0000256" key="2">
    <source>
        <dbReference type="SAM" id="MobiDB-lite"/>
    </source>
</evidence>
<evidence type="ECO:0000313" key="4">
    <source>
        <dbReference type="Proteomes" id="UP000245884"/>
    </source>
</evidence>
<feature type="region of interest" description="Disordered" evidence="2">
    <location>
        <begin position="793"/>
        <end position="822"/>
    </location>
</feature>
<feature type="compositionally biased region" description="Low complexity" evidence="2">
    <location>
        <begin position="144"/>
        <end position="174"/>
    </location>
</feature>
<feature type="region of interest" description="Disordered" evidence="2">
    <location>
        <begin position="514"/>
        <end position="618"/>
    </location>
</feature>
<feature type="region of interest" description="Disordered" evidence="2">
    <location>
        <begin position="632"/>
        <end position="723"/>
    </location>
</feature>
<accession>A0A316URH2</accession>
<feature type="compositionally biased region" description="Polar residues" evidence="2">
    <location>
        <begin position="1088"/>
        <end position="1103"/>
    </location>
</feature>